<evidence type="ECO:0000256" key="2">
    <source>
        <dbReference type="SAM" id="MobiDB-lite"/>
    </source>
</evidence>
<feature type="compositionally biased region" description="Low complexity" evidence="2">
    <location>
        <begin position="439"/>
        <end position="456"/>
    </location>
</feature>
<keyword evidence="5" id="KW-1185">Reference proteome</keyword>
<feature type="compositionally biased region" description="Basic and acidic residues" evidence="2">
    <location>
        <begin position="184"/>
        <end position="194"/>
    </location>
</feature>
<protein>
    <submittedName>
        <fullName evidence="4">Wings apart-like protein-like</fullName>
    </submittedName>
</protein>
<feature type="compositionally biased region" description="Polar residues" evidence="2">
    <location>
        <begin position="334"/>
        <end position="349"/>
    </location>
</feature>
<reference evidence="4" key="1">
    <citation type="submission" date="2021-10" db="EMBL/GenBank/DDBJ databases">
        <title>Tropical sea cucumber genome reveals ecological adaptation and Cuvierian tubules defense mechanism.</title>
        <authorList>
            <person name="Chen T."/>
        </authorList>
    </citation>
    <scope>NUCLEOTIDE SEQUENCE</scope>
    <source>
        <strain evidence="4">Nanhai2018</strain>
        <tissue evidence="4">Muscle</tissue>
    </source>
</reference>
<sequence length="1057" mass="116567">MPRYGAKTYGGKGQRKDDKNAQFDELWAKSQGSKIPVPEFSPVKQSPDKNSAKTHQPLRVDVGTISPSRHYHTRSSPVKPGSNSPGPGMRRTRSNSSVEDPFSFRSDDEPSKSPVRKSSRLTRNNPVAESRESDSLEGGSRLKRSNQMINSKAKSSASNSDSSKDMKGKKQASLLKYVKVSPNNEKDAFEKKNSVAESDQTPSVSDSNTASGLFTDGFGSPPLSATSSLSDDVVLLSSPDLPTPTYPTTQGLHSYARSPERQSAVGRNVAKRTADSKGDEFVIKRKSRDLRTNGDVKVKENPSQHTGDKFEFEADEITSSQTGSKVDTKLGVKSESSFGQEKVSKQLSHQKPVGNSKDEFDFDEELSDNKDGSQSSTTNTNAEKPKPATGLVKKRSKEITGVTRRIFNSPKKSPVKARYNARSWTMSDSLEMEEESSLEESGSQSSNVSSSSGVSSGEKKPVPSTSKSGPRGKVPSLTRSVNYPKKINHSMVTSLKCQKQDKKYFTVVKHVKQAHQCQESGESQQYSDDIEYLLDGLKSNVGNATKCLSTISLVEKSTVPSFRMHLRAHSTIARIFTALKDAAEDPCLALCTSGLMYMLSKDRLNMDLDRNSLSLLVQLLSIDSESILSQRTPEEKEEYQKTRARLWGIVKNAAKGSSTNQLFGIDEQTLSSGFFAMESLLSLTSKRSGEWFKEELRFAGGLEHMANTVAKVTETVSSANTDPAKIDLVHLRTLNRCVRVLENVTFMNTDNQQYLLELNDLKLIKALACFLSLCEKHIEVCSADSEDPNSQEANLSKLVIQGLLANLRLLLNLTHDNEWGSMKIGEQEGLMFTVLQCVLQLPQFLPKDQRFDLLVLSLGLLINLVEHNVTNARILTMMKTNHSYDSQPVIDLTDSEDSNGEVSSISALTELFLQRQQAAIKLENQTENDEDDEEVPSDAHNDIDDWITVEAEPVANNSGGIQPTQEEIKQSIRKALHTAGRHMEDSIVASYAALLLGCLLRENKLNVKKVRDCLPNGDFSCMVNMLKKLLSFMELTDADGTTGQKSISKVIEVLECC</sequence>
<dbReference type="Gene3D" id="1.25.10.10">
    <property type="entry name" value="Leucine-rich Repeat Variant"/>
    <property type="match status" value="1"/>
</dbReference>
<dbReference type="PANTHER" id="PTHR22100:SF13">
    <property type="entry name" value="WINGS APART-LIKE PROTEIN HOMOLOG"/>
    <property type="match status" value="1"/>
</dbReference>
<dbReference type="Pfam" id="PF07814">
    <property type="entry name" value="WAPL"/>
    <property type="match status" value="1"/>
</dbReference>
<evidence type="ECO:0000313" key="5">
    <source>
        <dbReference type="Proteomes" id="UP001152320"/>
    </source>
</evidence>
<dbReference type="AlphaFoldDB" id="A0A9Q0YH83"/>
<comment type="similarity">
    <text evidence="1">Belongs to the WAPL family.</text>
</comment>
<feature type="compositionally biased region" description="Basic and acidic residues" evidence="2">
    <location>
        <begin position="272"/>
        <end position="312"/>
    </location>
</feature>
<dbReference type="InterPro" id="IPR022771">
    <property type="entry name" value="WAPL_C"/>
</dbReference>
<feature type="domain" description="WAPL" evidence="3">
    <location>
        <begin position="498"/>
        <end position="1036"/>
    </location>
</feature>
<evidence type="ECO:0000313" key="4">
    <source>
        <dbReference type="EMBL" id="KAJ8022567.1"/>
    </source>
</evidence>
<feature type="region of interest" description="Disordered" evidence="2">
    <location>
        <begin position="1"/>
        <end position="483"/>
    </location>
</feature>
<dbReference type="InterPro" id="IPR039874">
    <property type="entry name" value="WAPL"/>
</dbReference>
<feature type="compositionally biased region" description="Low complexity" evidence="2">
    <location>
        <begin position="150"/>
        <end position="161"/>
    </location>
</feature>
<feature type="compositionally biased region" description="Polar residues" evidence="2">
    <location>
        <begin position="372"/>
        <end position="382"/>
    </location>
</feature>
<dbReference type="PROSITE" id="PS51271">
    <property type="entry name" value="WAPL"/>
    <property type="match status" value="1"/>
</dbReference>
<dbReference type="InterPro" id="IPR011989">
    <property type="entry name" value="ARM-like"/>
</dbReference>
<dbReference type="PANTHER" id="PTHR22100">
    <property type="entry name" value="WINGS APART-LIKE PROTEIN HOMOLOG"/>
    <property type="match status" value="1"/>
</dbReference>
<name>A0A9Q0YH83_HOLLE</name>
<feature type="compositionally biased region" description="Polar residues" evidence="2">
    <location>
        <begin position="195"/>
        <end position="212"/>
    </location>
</feature>
<dbReference type="OrthoDB" id="78088at2759"/>
<organism evidence="4 5">
    <name type="scientific">Holothuria leucospilota</name>
    <name type="common">Black long sea cucumber</name>
    <name type="synonym">Mertensiothuria leucospilota</name>
    <dbReference type="NCBI Taxonomy" id="206669"/>
    <lineage>
        <taxon>Eukaryota</taxon>
        <taxon>Metazoa</taxon>
        <taxon>Echinodermata</taxon>
        <taxon>Eleutherozoa</taxon>
        <taxon>Echinozoa</taxon>
        <taxon>Holothuroidea</taxon>
        <taxon>Aspidochirotacea</taxon>
        <taxon>Aspidochirotida</taxon>
        <taxon>Holothuriidae</taxon>
        <taxon>Holothuria</taxon>
    </lineage>
</organism>
<evidence type="ECO:0000259" key="3">
    <source>
        <dbReference type="PROSITE" id="PS51271"/>
    </source>
</evidence>
<accession>A0A9Q0YH83</accession>
<dbReference type="EMBL" id="JAIZAY010000020">
    <property type="protein sequence ID" value="KAJ8022567.1"/>
    <property type="molecule type" value="Genomic_DNA"/>
</dbReference>
<dbReference type="InterPro" id="IPR012502">
    <property type="entry name" value="WAPL_dom"/>
</dbReference>
<dbReference type="Proteomes" id="UP001152320">
    <property type="component" value="Chromosome 20"/>
</dbReference>
<proteinExistence type="inferred from homology"/>
<feature type="compositionally biased region" description="Low complexity" evidence="2">
    <location>
        <begin position="227"/>
        <end position="240"/>
    </location>
</feature>
<gene>
    <name evidence="4" type="ORF">HOLleu_37507</name>
</gene>
<comment type="caution">
    <text evidence="4">The sequence shown here is derived from an EMBL/GenBank/DDBJ whole genome shotgun (WGS) entry which is preliminary data.</text>
</comment>
<evidence type="ECO:0000256" key="1">
    <source>
        <dbReference type="ARBA" id="ARBA00006854"/>
    </source>
</evidence>